<dbReference type="HOGENOM" id="CLU_2034049_0_0_9"/>
<dbReference type="InterPro" id="IPR025373">
    <property type="entry name" value="DUF4363"/>
</dbReference>
<sequence length="121" mass="13906">MRKFLVITIPIVTLVLFILVMESDIFLKRPLGNHDSIPKSINTIINDIQKDDWDKAAKDTGNLSEVWKKIVKRVQFSSERDEINAFSINLARLRGSILAKDKAGAFTELYEAYEHWEDLGK</sequence>
<organism evidence="1 2">
    <name type="scientific">Ruminiclostridium cellulolyticum (strain ATCC 35319 / DSM 5812 / JCM 6584 / H10)</name>
    <name type="common">Clostridium cellulolyticum</name>
    <dbReference type="NCBI Taxonomy" id="394503"/>
    <lineage>
        <taxon>Bacteria</taxon>
        <taxon>Bacillati</taxon>
        <taxon>Bacillota</taxon>
        <taxon>Clostridia</taxon>
        <taxon>Eubacteriales</taxon>
        <taxon>Oscillospiraceae</taxon>
        <taxon>Ruminiclostridium</taxon>
    </lineage>
</organism>
<reference evidence="1 2" key="1">
    <citation type="submission" date="2009-01" db="EMBL/GenBank/DDBJ databases">
        <title>Complete sequence of Clostridium cellulolyticum H10.</title>
        <authorList>
            <consortium name="US DOE Joint Genome Institute"/>
            <person name="Lucas S."/>
            <person name="Copeland A."/>
            <person name="Lapidus A."/>
            <person name="Glavina del Rio T."/>
            <person name="Dalin E."/>
            <person name="Tice H."/>
            <person name="Bruce D."/>
            <person name="Goodwin L."/>
            <person name="Pitluck S."/>
            <person name="Chertkov O."/>
            <person name="Saunders E."/>
            <person name="Brettin T."/>
            <person name="Detter J.C."/>
            <person name="Han C."/>
            <person name="Larimer F."/>
            <person name="Land M."/>
            <person name="Hauser L."/>
            <person name="Kyrpides N."/>
            <person name="Ivanova N."/>
            <person name="Zhou J."/>
            <person name="Richardson P."/>
        </authorList>
    </citation>
    <scope>NUCLEOTIDE SEQUENCE [LARGE SCALE GENOMIC DNA]</scope>
    <source>
        <strain evidence="2">ATCC 35319 / DSM 5812 / JCM 6584 / H10</strain>
    </source>
</reference>
<gene>
    <name evidence="1" type="ordered locus">Ccel_1121</name>
</gene>
<dbReference type="eggNOG" id="ENOG5032YCW">
    <property type="taxonomic scope" value="Bacteria"/>
</dbReference>
<dbReference type="Pfam" id="PF14276">
    <property type="entry name" value="DUF4363"/>
    <property type="match status" value="1"/>
</dbReference>
<proteinExistence type="predicted"/>
<dbReference type="Proteomes" id="UP000001349">
    <property type="component" value="Chromosome"/>
</dbReference>
<dbReference type="EMBL" id="CP001348">
    <property type="protein sequence ID" value="ACL75479.1"/>
    <property type="molecule type" value="Genomic_DNA"/>
</dbReference>
<dbReference type="STRING" id="394503.Ccel_1121"/>
<accession>B8HZX9</accession>
<evidence type="ECO:0000313" key="1">
    <source>
        <dbReference type="EMBL" id="ACL75479.1"/>
    </source>
</evidence>
<keyword evidence="2" id="KW-1185">Reference proteome</keyword>
<dbReference type="OrthoDB" id="1739442at2"/>
<dbReference type="KEGG" id="cce:Ccel_1121"/>
<protein>
    <recommendedName>
        <fullName evidence="3">DUF4363 domain-containing protein</fullName>
    </recommendedName>
</protein>
<dbReference type="RefSeq" id="WP_015924635.1">
    <property type="nucleotide sequence ID" value="NC_011898.1"/>
</dbReference>
<name>B8HZX9_RUMCH</name>
<dbReference type="AlphaFoldDB" id="B8HZX9"/>
<evidence type="ECO:0008006" key="3">
    <source>
        <dbReference type="Google" id="ProtNLM"/>
    </source>
</evidence>
<evidence type="ECO:0000313" key="2">
    <source>
        <dbReference type="Proteomes" id="UP000001349"/>
    </source>
</evidence>